<dbReference type="Proteomes" id="UP001174909">
    <property type="component" value="Unassembled WGS sequence"/>
</dbReference>
<proteinExistence type="predicted"/>
<organism evidence="1 2">
    <name type="scientific">Geodia barretti</name>
    <name type="common">Barrett's horny sponge</name>
    <dbReference type="NCBI Taxonomy" id="519541"/>
    <lineage>
        <taxon>Eukaryota</taxon>
        <taxon>Metazoa</taxon>
        <taxon>Porifera</taxon>
        <taxon>Demospongiae</taxon>
        <taxon>Heteroscleromorpha</taxon>
        <taxon>Tetractinellida</taxon>
        <taxon>Astrophorina</taxon>
        <taxon>Geodiidae</taxon>
        <taxon>Geodia</taxon>
    </lineage>
</organism>
<feature type="non-terminal residue" evidence="1">
    <location>
        <position position="170"/>
    </location>
</feature>
<comment type="caution">
    <text evidence="1">The sequence shown here is derived from an EMBL/GenBank/DDBJ whole genome shotgun (WGS) entry which is preliminary data.</text>
</comment>
<evidence type="ECO:0000313" key="2">
    <source>
        <dbReference type="Proteomes" id="UP001174909"/>
    </source>
</evidence>
<protein>
    <submittedName>
        <fullName evidence="1">Uncharacterized protein</fullName>
    </submittedName>
</protein>
<name>A0AA35VZ43_GEOBA</name>
<evidence type="ECO:0000313" key="1">
    <source>
        <dbReference type="EMBL" id="CAI7999773.1"/>
    </source>
</evidence>
<gene>
    <name evidence="1" type="ORF">GBAR_LOCUS2788</name>
</gene>
<sequence length="170" mass="18452">SLHSCSPSFSLSISLSISLPPFSLPHSPSLSLLSLPDSILILHLSSLSPSSHSIGPKVISLRKCGISDPPTNYYLAEVVDAARNERELQPSECLYDLKQIGYYGPLKLYIRARSASDSVRGVLKVNNGQLESPISHVSVNVTNVMPASEIVAKALISFDLVVRTLYTYVQ</sequence>
<dbReference type="AlphaFoldDB" id="A0AA35VZ43"/>
<keyword evidence="2" id="KW-1185">Reference proteome</keyword>
<dbReference type="EMBL" id="CASHTH010000385">
    <property type="protein sequence ID" value="CAI7999773.1"/>
    <property type="molecule type" value="Genomic_DNA"/>
</dbReference>
<reference evidence="1" key="1">
    <citation type="submission" date="2023-03" db="EMBL/GenBank/DDBJ databases">
        <authorList>
            <person name="Steffen K."/>
            <person name="Cardenas P."/>
        </authorList>
    </citation>
    <scope>NUCLEOTIDE SEQUENCE</scope>
</reference>
<accession>A0AA35VZ43</accession>